<dbReference type="EMBL" id="JWZX01003205">
    <property type="protein sequence ID" value="KOO23299.1"/>
    <property type="molecule type" value="Genomic_DNA"/>
</dbReference>
<accession>A0A0M0J9L8</accession>
<keyword evidence="1" id="KW-0040">ANK repeat</keyword>
<organism evidence="3 4">
    <name type="scientific">Chrysochromulina tobinii</name>
    <dbReference type="NCBI Taxonomy" id="1460289"/>
    <lineage>
        <taxon>Eukaryota</taxon>
        <taxon>Haptista</taxon>
        <taxon>Haptophyta</taxon>
        <taxon>Prymnesiophyceae</taxon>
        <taxon>Prymnesiales</taxon>
        <taxon>Chrysochromulinaceae</taxon>
        <taxon>Chrysochromulina</taxon>
    </lineage>
</organism>
<dbReference type="AlphaFoldDB" id="A0A0M0J9L8"/>
<feature type="region of interest" description="Disordered" evidence="2">
    <location>
        <begin position="65"/>
        <end position="89"/>
    </location>
</feature>
<proteinExistence type="predicted"/>
<comment type="caution">
    <text evidence="3">The sequence shown here is derived from an EMBL/GenBank/DDBJ whole genome shotgun (WGS) entry which is preliminary data.</text>
</comment>
<keyword evidence="4" id="KW-1185">Reference proteome</keyword>
<reference evidence="4" key="1">
    <citation type="journal article" date="2015" name="PLoS Genet.">
        <title>Genome Sequence and Transcriptome Analyses of Chrysochromulina tobin: Metabolic Tools for Enhanced Algal Fitness in the Prominent Order Prymnesiales (Haptophyceae).</title>
        <authorList>
            <person name="Hovde B.T."/>
            <person name="Deodato C.R."/>
            <person name="Hunsperger H.M."/>
            <person name="Ryken S.A."/>
            <person name="Yost W."/>
            <person name="Jha R.K."/>
            <person name="Patterson J."/>
            <person name="Monnat R.J. Jr."/>
            <person name="Barlow S.B."/>
            <person name="Starkenburg S.R."/>
            <person name="Cattolico R.A."/>
        </authorList>
    </citation>
    <scope>NUCLEOTIDE SEQUENCE</scope>
    <source>
        <strain evidence="4">CCMP291</strain>
    </source>
</reference>
<sequence>MGKKKGKKAEDWEAVEGWEAEAEAIAHEAAVEAAPVREPSVWLDADADGDDALANLWLTIAGAVPHSSDASGDDDDKAQQGYDKSPRQRKADCSKVSMLLKSDFSANIRDRSGASLLYHALQYDHRHMAEMLRVVVEAGADVNMPTHIVGGLLPLDTEWLEVDEDNPHVEVNRAKREYLISHGARQSDSEAEGCARAEAQAKAARIRAEEVALEKRLADARHATAKAEVPSWDTPDDAELTSLHLAVSVPPAAPAAFVTLTYNGRSETVEFSSLGDLSVLFDETARLFELPPSRYTTKLILKGKSLRRTESALELFGCPTGAAPPRVMVMASAREAVATIGSSMQDLHTPSFAAEHGSKKGGIPTSKGVRQASMKKR</sequence>
<dbReference type="Gene3D" id="1.25.40.20">
    <property type="entry name" value="Ankyrin repeat-containing domain"/>
    <property type="match status" value="1"/>
</dbReference>
<evidence type="ECO:0000313" key="3">
    <source>
        <dbReference type="EMBL" id="KOO23299.1"/>
    </source>
</evidence>
<gene>
    <name evidence="3" type="ORF">Ctob_000615</name>
</gene>
<evidence type="ECO:0000256" key="1">
    <source>
        <dbReference type="PROSITE-ProRule" id="PRU00023"/>
    </source>
</evidence>
<dbReference type="InterPro" id="IPR002110">
    <property type="entry name" value="Ankyrin_rpt"/>
</dbReference>
<feature type="repeat" description="ANK" evidence="1">
    <location>
        <begin position="112"/>
        <end position="147"/>
    </location>
</feature>
<evidence type="ECO:0000256" key="2">
    <source>
        <dbReference type="SAM" id="MobiDB-lite"/>
    </source>
</evidence>
<dbReference type="SUPFAM" id="SSF48403">
    <property type="entry name" value="Ankyrin repeat"/>
    <property type="match status" value="1"/>
</dbReference>
<name>A0A0M0J9L8_9EUKA</name>
<protein>
    <submittedName>
        <fullName evidence="3">Uncharacterized protein</fullName>
    </submittedName>
</protein>
<dbReference type="Proteomes" id="UP000037460">
    <property type="component" value="Unassembled WGS sequence"/>
</dbReference>
<feature type="region of interest" description="Disordered" evidence="2">
    <location>
        <begin position="352"/>
        <end position="377"/>
    </location>
</feature>
<dbReference type="InterPro" id="IPR036770">
    <property type="entry name" value="Ankyrin_rpt-contain_sf"/>
</dbReference>
<dbReference type="PROSITE" id="PS50088">
    <property type="entry name" value="ANK_REPEAT"/>
    <property type="match status" value="1"/>
</dbReference>
<evidence type="ECO:0000313" key="4">
    <source>
        <dbReference type="Proteomes" id="UP000037460"/>
    </source>
</evidence>